<protein>
    <submittedName>
        <fullName evidence="3">Alpha-ketoglutarate-dependent dioxygenase AlkB</fullName>
    </submittedName>
</protein>
<evidence type="ECO:0000313" key="4">
    <source>
        <dbReference type="Proteomes" id="UP000473325"/>
    </source>
</evidence>
<accession>A0A6L7ENR7</accession>
<dbReference type="RefSeq" id="WP_160874474.1">
    <property type="nucleotide sequence ID" value="NZ_WUEK01000001.1"/>
</dbReference>
<comment type="caution">
    <text evidence="3">The sequence shown here is derived from an EMBL/GenBank/DDBJ whole genome shotgun (WGS) entry which is preliminary data.</text>
</comment>
<dbReference type="Proteomes" id="UP000473325">
    <property type="component" value="Unassembled WGS sequence"/>
</dbReference>
<evidence type="ECO:0000259" key="2">
    <source>
        <dbReference type="PROSITE" id="PS51471"/>
    </source>
</evidence>
<dbReference type="GO" id="GO:0006307">
    <property type="term" value="P:DNA alkylation repair"/>
    <property type="evidence" value="ECO:0007669"/>
    <property type="project" value="InterPro"/>
</dbReference>
<dbReference type="InterPro" id="IPR027450">
    <property type="entry name" value="AlkB-like"/>
</dbReference>
<keyword evidence="3" id="KW-0560">Oxidoreductase</keyword>
<dbReference type="InterPro" id="IPR037151">
    <property type="entry name" value="AlkB-like_sf"/>
</dbReference>
<dbReference type="GO" id="GO:0051213">
    <property type="term" value="F:dioxygenase activity"/>
    <property type="evidence" value="ECO:0007669"/>
    <property type="project" value="UniProtKB-KW"/>
</dbReference>
<dbReference type="Gene3D" id="2.60.120.590">
    <property type="entry name" value="Alpha-ketoglutarate-dependent dioxygenase AlkB-like"/>
    <property type="match status" value="1"/>
</dbReference>
<feature type="domain" description="Fe2OG dioxygenase" evidence="2">
    <location>
        <begin position="106"/>
        <end position="203"/>
    </location>
</feature>
<name>A0A6L7ENR7_9ACTN</name>
<evidence type="ECO:0000256" key="1">
    <source>
        <dbReference type="SAM" id="MobiDB-lite"/>
    </source>
</evidence>
<feature type="region of interest" description="Disordered" evidence="1">
    <location>
        <begin position="186"/>
        <end position="233"/>
    </location>
</feature>
<dbReference type="PANTHER" id="PTHR31212:SF4">
    <property type="entry name" value="ALPHA-KETOGLUTARATE-DEPENDENT DIOXYGENASE ALKB HOMOLOG 3"/>
    <property type="match status" value="1"/>
</dbReference>
<dbReference type="InterPro" id="IPR032854">
    <property type="entry name" value="ALKBH3"/>
</dbReference>
<keyword evidence="4" id="KW-1185">Reference proteome</keyword>
<dbReference type="Pfam" id="PF13532">
    <property type="entry name" value="2OG-FeII_Oxy_2"/>
    <property type="match status" value="1"/>
</dbReference>
<dbReference type="PROSITE" id="PS51471">
    <property type="entry name" value="FE2OG_OXY"/>
    <property type="match status" value="1"/>
</dbReference>
<proteinExistence type="predicted"/>
<reference evidence="3 4" key="1">
    <citation type="submission" date="2019-12" db="EMBL/GenBank/DDBJ databases">
        <authorList>
            <person name="Kun Z."/>
        </authorList>
    </citation>
    <scope>NUCLEOTIDE SEQUENCE [LARGE SCALE GENOMIC DNA]</scope>
    <source>
        <strain evidence="3 4">YIM 123512</strain>
    </source>
</reference>
<dbReference type="AlphaFoldDB" id="A0A6L7ENR7"/>
<keyword evidence="3" id="KW-0223">Dioxygenase</keyword>
<gene>
    <name evidence="3" type="ORF">GRQ65_01635</name>
</gene>
<dbReference type="EMBL" id="WUEK01000001">
    <property type="protein sequence ID" value="MXG88250.1"/>
    <property type="molecule type" value="Genomic_DNA"/>
</dbReference>
<feature type="region of interest" description="Disordered" evidence="1">
    <location>
        <begin position="1"/>
        <end position="20"/>
    </location>
</feature>
<dbReference type="SUPFAM" id="SSF51197">
    <property type="entry name" value="Clavaminate synthase-like"/>
    <property type="match status" value="1"/>
</dbReference>
<organism evidence="3 4">
    <name type="scientific">Nocardioides flavescens</name>
    <dbReference type="NCBI Taxonomy" id="2691959"/>
    <lineage>
        <taxon>Bacteria</taxon>
        <taxon>Bacillati</taxon>
        <taxon>Actinomycetota</taxon>
        <taxon>Actinomycetes</taxon>
        <taxon>Propionibacteriales</taxon>
        <taxon>Nocardioidaceae</taxon>
        <taxon>Nocardioides</taxon>
    </lineage>
</organism>
<dbReference type="InterPro" id="IPR005123">
    <property type="entry name" value="Oxoglu/Fe-dep_dioxygenase_dom"/>
</dbReference>
<evidence type="ECO:0000313" key="3">
    <source>
        <dbReference type="EMBL" id="MXG88250.1"/>
    </source>
</evidence>
<dbReference type="PANTHER" id="PTHR31212">
    <property type="entry name" value="ALPHA-KETOGLUTARATE-DEPENDENT DIOXYGENASE ALKB HOMOLOG 3"/>
    <property type="match status" value="1"/>
</dbReference>
<sequence>MTDAALPLFGGPDDAGEPSVDESFASAYRVSLDEHSWIEHVPGLLRGADAVFEELHALEEWEQRDRWMYTRRVDEPRLTAEFPDLAEAPAVLQTVARALSAHYGVTYDRLWLNLYRDHRDSTGWHGDGATALKRSSIVPVLSLGAARRFLVRPTQGGMSSTWHPLAGDLIVMGGRCQTDWRHCVPKQSAPSGPRISVNFAASSQARPDSPEPATRRATNRFHRDGSMEAGPTW</sequence>